<reference evidence="9" key="2">
    <citation type="submission" date="2015-11" db="EMBL/GenBank/DDBJ databases">
        <authorList>
            <person name="Zhang Y."/>
            <person name="Guo Z."/>
        </authorList>
    </citation>
    <scope>NUCLEOTIDE SEQUENCE</scope>
</reference>
<feature type="transmembrane region" description="Helical" evidence="7">
    <location>
        <begin position="108"/>
        <end position="126"/>
    </location>
</feature>
<dbReference type="PROSITE" id="PS51225">
    <property type="entry name" value="MARVEL"/>
    <property type="match status" value="1"/>
</dbReference>
<feature type="transmembrane region" description="Helical" evidence="7">
    <location>
        <begin position="6"/>
        <end position="32"/>
    </location>
</feature>
<keyword evidence="4 5" id="KW-0472">Membrane</keyword>
<evidence type="ECO:0000313" key="10">
    <source>
        <dbReference type="Proteomes" id="UP000017246"/>
    </source>
</evidence>
<evidence type="ECO:0000313" key="9">
    <source>
        <dbReference type="EMBL" id="CDS43583.1"/>
    </source>
</evidence>
<dbReference type="AlphaFoldDB" id="A0A068YGB2"/>
<keyword evidence="3 7" id="KW-1133">Transmembrane helix</keyword>
<reference evidence="9" key="1">
    <citation type="journal article" date="2013" name="Nature">
        <title>The genomes of four tapeworm species reveal adaptations to parasitism.</title>
        <authorList>
            <person name="Tsai I.J."/>
            <person name="Zarowiecki M."/>
            <person name="Holroyd N."/>
            <person name="Garciarrubio A."/>
            <person name="Sanchez-Flores A."/>
            <person name="Brooks K.L."/>
            <person name="Tracey A."/>
            <person name="Bobes R.J."/>
            <person name="Fragoso G."/>
            <person name="Sciutto E."/>
            <person name="Aslett M."/>
            <person name="Beasley H."/>
            <person name="Bennett H.M."/>
            <person name="Cai J."/>
            <person name="Camicia F."/>
            <person name="Clark R."/>
            <person name="Cucher M."/>
            <person name="De Silva N."/>
            <person name="Day T.A."/>
            <person name="Deplazes P."/>
            <person name="Estrada K."/>
            <person name="Fernandez C."/>
            <person name="Holland P.W."/>
            <person name="Hou J."/>
            <person name="Hu S."/>
            <person name="Huckvale T."/>
            <person name="Hung S.S."/>
            <person name="Kamenetzky L."/>
            <person name="Keane J.A."/>
            <person name="Kiss F."/>
            <person name="Koziol U."/>
            <person name="Lambert O."/>
            <person name="Liu K."/>
            <person name="Luo X."/>
            <person name="Luo Y."/>
            <person name="Macchiaroli N."/>
            <person name="Nichol S."/>
            <person name="Paps J."/>
            <person name="Parkinson J."/>
            <person name="Pouchkina-Stantcheva N."/>
            <person name="Riddiford N."/>
            <person name="Rosenzvit M."/>
            <person name="Salinas G."/>
            <person name="Wasmuth J.D."/>
            <person name="Zamanian M."/>
            <person name="Zheng Y."/>
            <person name="Cai X."/>
            <person name="Soberon X."/>
            <person name="Olson P.D."/>
            <person name="Laclette J.P."/>
            <person name="Brehm K."/>
            <person name="Berriman M."/>
            <person name="Garciarrubio A."/>
            <person name="Bobes R.J."/>
            <person name="Fragoso G."/>
            <person name="Sanchez-Flores A."/>
            <person name="Estrada K."/>
            <person name="Cevallos M.A."/>
            <person name="Morett E."/>
            <person name="Gonzalez V."/>
            <person name="Portillo T."/>
            <person name="Ochoa-Leyva A."/>
            <person name="Jose M.V."/>
            <person name="Sciutto E."/>
            <person name="Landa A."/>
            <person name="Jimenez L."/>
            <person name="Valdes V."/>
            <person name="Carrero J.C."/>
            <person name="Larralde C."/>
            <person name="Morales-Montor J."/>
            <person name="Limon-Lason J."/>
            <person name="Soberon X."/>
            <person name="Laclette J.P."/>
        </authorList>
    </citation>
    <scope>NUCLEOTIDE SEQUENCE [LARGE SCALE GENOMIC DNA]</scope>
</reference>
<feature type="transmembrane region" description="Helical" evidence="7">
    <location>
        <begin position="76"/>
        <end position="96"/>
    </location>
</feature>
<dbReference type="EMBL" id="LN902848">
    <property type="protein sequence ID" value="CDS43583.1"/>
    <property type="molecule type" value="Genomic_DNA"/>
</dbReference>
<sequence length="174" mass="18883">MPVNNAYIKSISGLIKASICLVLIITLICACINCVSYRIFFLLVSLFGFLVEFGFFLCYLFSLTGKLSLNWPFADFIASVVMVALSFINFCVSCYGASLRAPQDGAAAFFWIVALLLFCVDCYYGYRAWRGGSHGPAATTTVGPSFVSEPPPASGPSYPGYPKDSSQAGFEYSN</sequence>
<evidence type="ECO:0000256" key="1">
    <source>
        <dbReference type="ARBA" id="ARBA00004141"/>
    </source>
</evidence>
<keyword evidence="10" id="KW-1185">Reference proteome</keyword>
<evidence type="ECO:0000256" key="2">
    <source>
        <dbReference type="ARBA" id="ARBA00022692"/>
    </source>
</evidence>
<dbReference type="OrthoDB" id="6272824at2759"/>
<evidence type="ECO:0000256" key="6">
    <source>
        <dbReference type="SAM" id="MobiDB-lite"/>
    </source>
</evidence>
<organism evidence="9 10">
    <name type="scientific">Echinococcus multilocularis</name>
    <name type="common">Fox tapeworm</name>
    <dbReference type="NCBI Taxonomy" id="6211"/>
    <lineage>
        <taxon>Eukaryota</taxon>
        <taxon>Metazoa</taxon>
        <taxon>Spiralia</taxon>
        <taxon>Lophotrochozoa</taxon>
        <taxon>Platyhelminthes</taxon>
        <taxon>Cestoda</taxon>
        <taxon>Eucestoda</taxon>
        <taxon>Cyclophyllidea</taxon>
        <taxon>Taeniidae</taxon>
        <taxon>Echinococcus</taxon>
    </lineage>
</organism>
<feature type="region of interest" description="Disordered" evidence="6">
    <location>
        <begin position="144"/>
        <end position="174"/>
    </location>
</feature>
<evidence type="ECO:0000256" key="5">
    <source>
        <dbReference type="PROSITE-ProRule" id="PRU00581"/>
    </source>
</evidence>
<evidence type="ECO:0000259" key="8">
    <source>
        <dbReference type="PROSITE" id="PS51225"/>
    </source>
</evidence>
<evidence type="ECO:0000256" key="4">
    <source>
        <dbReference type="ARBA" id="ARBA00023136"/>
    </source>
</evidence>
<dbReference type="Proteomes" id="UP000017246">
    <property type="component" value="Unassembled WGS sequence"/>
</dbReference>
<dbReference type="PANTHER" id="PTHR22776">
    <property type="entry name" value="MARVEL-CONTAINING POTENTIAL LIPID RAFT-ASSOCIATED PROTEIN"/>
    <property type="match status" value="1"/>
</dbReference>
<dbReference type="InterPro" id="IPR008253">
    <property type="entry name" value="Marvel"/>
</dbReference>
<evidence type="ECO:0000256" key="7">
    <source>
        <dbReference type="SAM" id="Phobius"/>
    </source>
</evidence>
<accession>A0A068YGB2</accession>
<gene>
    <name evidence="9" type="ORF">EmuJ_001135300</name>
</gene>
<feature type="transmembrane region" description="Helical" evidence="7">
    <location>
        <begin position="39"/>
        <end position="64"/>
    </location>
</feature>
<dbReference type="PANTHER" id="PTHR22776:SF49">
    <property type="entry name" value="MARVEL DOMAIN-CONTAINING PROTEIN"/>
    <property type="match status" value="1"/>
</dbReference>
<keyword evidence="2 5" id="KW-0812">Transmembrane</keyword>
<protein>
    <submittedName>
        <fullName evidence="9">Marvel</fullName>
    </submittedName>
</protein>
<name>A0A068YGB2_ECHMU</name>
<proteinExistence type="predicted"/>
<feature type="domain" description="MARVEL" evidence="8">
    <location>
        <begin position="7"/>
        <end position="130"/>
    </location>
</feature>
<evidence type="ECO:0000256" key="3">
    <source>
        <dbReference type="ARBA" id="ARBA00022989"/>
    </source>
</evidence>
<dbReference type="InterPro" id="IPR050578">
    <property type="entry name" value="MARVEL-CKLF_proteins"/>
</dbReference>
<comment type="subcellular location">
    <subcellularLocation>
        <location evidence="1">Membrane</location>
        <topology evidence="1">Multi-pass membrane protein</topology>
    </subcellularLocation>
</comment>
<feature type="compositionally biased region" description="Polar residues" evidence="6">
    <location>
        <begin position="164"/>
        <end position="174"/>
    </location>
</feature>
<dbReference type="GO" id="GO:0016020">
    <property type="term" value="C:membrane"/>
    <property type="evidence" value="ECO:0007669"/>
    <property type="project" value="UniProtKB-SubCell"/>
</dbReference>